<reference evidence="1" key="1">
    <citation type="submission" date="2022-01" db="EMBL/GenBank/DDBJ databases">
        <authorList>
            <person name="King R."/>
        </authorList>
    </citation>
    <scope>NUCLEOTIDE SEQUENCE</scope>
</reference>
<dbReference type="GO" id="GO:0032299">
    <property type="term" value="C:ribonuclease H2 complex"/>
    <property type="evidence" value="ECO:0007669"/>
    <property type="project" value="InterPro"/>
</dbReference>
<dbReference type="Pfam" id="PF08615">
    <property type="entry name" value="RNase_H2_suC"/>
    <property type="match status" value="1"/>
</dbReference>
<dbReference type="OrthoDB" id="6222486at2759"/>
<name>A0A9P0MNZ5_NEZVI</name>
<organism evidence="1 2">
    <name type="scientific">Nezara viridula</name>
    <name type="common">Southern green stink bug</name>
    <name type="synonym">Cimex viridulus</name>
    <dbReference type="NCBI Taxonomy" id="85310"/>
    <lineage>
        <taxon>Eukaryota</taxon>
        <taxon>Metazoa</taxon>
        <taxon>Ecdysozoa</taxon>
        <taxon>Arthropoda</taxon>
        <taxon>Hexapoda</taxon>
        <taxon>Insecta</taxon>
        <taxon>Pterygota</taxon>
        <taxon>Neoptera</taxon>
        <taxon>Paraneoptera</taxon>
        <taxon>Hemiptera</taxon>
        <taxon>Heteroptera</taxon>
        <taxon>Panheteroptera</taxon>
        <taxon>Pentatomomorpha</taxon>
        <taxon>Pentatomoidea</taxon>
        <taxon>Pentatomidae</taxon>
        <taxon>Pentatominae</taxon>
        <taxon>Nezara</taxon>
    </lineage>
</organism>
<dbReference type="PANTHER" id="PTHR47204:SF1">
    <property type="entry name" value="RIBONUCLEASE H2 SUBUNIT C"/>
    <property type="match status" value="1"/>
</dbReference>
<dbReference type="GO" id="GO:0006401">
    <property type="term" value="P:RNA catabolic process"/>
    <property type="evidence" value="ECO:0007669"/>
    <property type="project" value="InterPro"/>
</dbReference>
<evidence type="ECO:0000313" key="2">
    <source>
        <dbReference type="Proteomes" id="UP001152798"/>
    </source>
</evidence>
<sequence>MAIPVENINFSKEENDEKCIHSLPCKIHFNGEANISDFFIPASENENQEELDVSFRGYPLCGVKVKVPDGYNGFILQEKSENTSKKLCCVRTFKSITYWNWDKKPSKNDPFLSALDWADLCQIHDPIEDETED</sequence>
<dbReference type="EMBL" id="OV725079">
    <property type="protein sequence ID" value="CAH1397571.1"/>
    <property type="molecule type" value="Genomic_DNA"/>
</dbReference>
<protein>
    <submittedName>
        <fullName evidence="1">Uncharacterized protein</fullName>
    </submittedName>
</protein>
<gene>
    <name evidence="1" type="ORF">NEZAVI_LOCUS7370</name>
</gene>
<accession>A0A9P0MNZ5</accession>
<dbReference type="AlphaFoldDB" id="A0A9P0MNZ5"/>
<dbReference type="PANTHER" id="PTHR47204">
    <property type="entry name" value="OS02G0168900 PROTEIN"/>
    <property type="match status" value="1"/>
</dbReference>
<dbReference type="InterPro" id="IPR013924">
    <property type="entry name" value="RNase_H2_suC"/>
</dbReference>
<dbReference type="Proteomes" id="UP001152798">
    <property type="component" value="Chromosome 3"/>
</dbReference>
<evidence type="ECO:0000313" key="1">
    <source>
        <dbReference type="EMBL" id="CAH1397571.1"/>
    </source>
</evidence>
<proteinExistence type="predicted"/>
<dbReference type="CDD" id="cd09271">
    <property type="entry name" value="RNase_H2-C"/>
    <property type="match status" value="1"/>
</dbReference>
<dbReference type="Gene3D" id="2.40.128.680">
    <property type="match status" value="1"/>
</dbReference>
<keyword evidence="2" id="KW-1185">Reference proteome</keyword>